<dbReference type="SUPFAM" id="SSF55073">
    <property type="entry name" value="Nucleotide cyclase"/>
    <property type="match status" value="1"/>
</dbReference>
<dbReference type="InterPro" id="IPR011701">
    <property type="entry name" value="MFS"/>
</dbReference>
<dbReference type="PANTHER" id="PTHR45138">
    <property type="entry name" value="REGULATORY COMPONENTS OF SENSORY TRANSDUCTION SYSTEM"/>
    <property type="match status" value="1"/>
</dbReference>
<dbReference type="CDD" id="cd01949">
    <property type="entry name" value="GGDEF"/>
    <property type="match status" value="1"/>
</dbReference>
<dbReference type="SUPFAM" id="SSF103473">
    <property type="entry name" value="MFS general substrate transporter"/>
    <property type="match status" value="1"/>
</dbReference>
<feature type="region of interest" description="Disordered" evidence="1">
    <location>
        <begin position="419"/>
        <end position="461"/>
    </location>
</feature>
<feature type="transmembrane region" description="Helical" evidence="2">
    <location>
        <begin position="552"/>
        <end position="574"/>
    </location>
</feature>
<reference evidence="4 5" key="1">
    <citation type="submission" date="2020-10" db="EMBL/GenBank/DDBJ databases">
        <title>Sequencing the genomes of 1000 actinobacteria strains.</title>
        <authorList>
            <person name="Klenk H.-P."/>
        </authorList>
    </citation>
    <scope>NUCLEOTIDE SEQUENCE [LARGE SCALE GENOMIC DNA]</scope>
    <source>
        <strain evidence="4 5">DSM 46661</strain>
    </source>
</reference>
<dbReference type="EMBL" id="JADBEJ010000004">
    <property type="protein sequence ID" value="MBE1575441.1"/>
    <property type="molecule type" value="Genomic_DNA"/>
</dbReference>
<keyword evidence="2" id="KW-0812">Transmembrane</keyword>
<evidence type="ECO:0000256" key="2">
    <source>
        <dbReference type="SAM" id="Phobius"/>
    </source>
</evidence>
<dbReference type="Gene3D" id="1.20.1250.20">
    <property type="entry name" value="MFS general substrate transporter like domains"/>
    <property type="match status" value="1"/>
</dbReference>
<feature type="domain" description="GGDEF" evidence="3">
    <location>
        <begin position="746"/>
        <end position="879"/>
    </location>
</feature>
<feature type="transmembrane region" description="Helical" evidence="2">
    <location>
        <begin position="174"/>
        <end position="192"/>
    </location>
</feature>
<feature type="transmembrane region" description="Helical" evidence="2">
    <location>
        <begin position="626"/>
        <end position="653"/>
    </location>
</feature>
<feature type="transmembrane region" description="Helical" evidence="2">
    <location>
        <begin position="365"/>
        <end position="389"/>
    </location>
</feature>
<proteinExistence type="predicted"/>
<dbReference type="PANTHER" id="PTHR45138:SF9">
    <property type="entry name" value="DIGUANYLATE CYCLASE DGCM-RELATED"/>
    <property type="match status" value="1"/>
</dbReference>
<protein>
    <submittedName>
        <fullName evidence="4">Diguanylate cyclase (GGDEF)-like protein</fullName>
    </submittedName>
</protein>
<keyword evidence="5" id="KW-1185">Reference proteome</keyword>
<dbReference type="CDD" id="cd06173">
    <property type="entry name" value="MFS_MefA_like"/>
    <property type="match status" value="1"/>
</dbReference>
<evidence type="ECO:0000259" key="3">
    <source>
        <dbReference type="PROSITE" id="PS50887"/>
    </source>
</evidence>
<evidence type="ECO:0000313" key="5">
    <source>
        <dbReference type="Proteomes" id="UP000656548"/>
    </source>
</evidence>
<evidence type="ECO:0000313" key="4">
    <source>
        <dbReference type="EMBL" id="MBE1575441.1"/>
    </source>
</evidence>
<feature type="transmembrane region" description="Helical" evidence="2">
    <location>
        <begin position="277"/>
        <end position="297"/>
    </location>
</feature>
<feature type="transmembrane region" description="Helical" evidence="2">
    <location>
        <begin position="107"/>
        <end position="130"/>
    </location>
</feature>
<dbReference type="SMART" id="SM00267">
    <property type="entry name" value="GGDEF"/>
    <property type="match status" value="1"/>
</dbReference>
<feature type="transmembrane region" description="Helical" evidence="2">
    <location>
        <begin position="594"/>
        <end position="614"/>
    </location>
</feature>
<feature type="compositionally biased region" description="Polar residues" evidence="1">
    <location>
        <begin position="448"/>
        <end position="461"/>
    </location>
</feature>
<dbReference type="Proteomes" id="UP000656548">
    <property type="component" value="Unassembled WGS sequence"/>
</dbReference>
<dbReference type="Pfam" id="PF07690">
    <property type="entry name" value="MFS_1"/>
    <property type="match status" value="1"/>
</dbReference>
<feature type="transmembrane region" description="Helical" evidence="2">
    <location>
        <begin position="340"/>
        <end position="359"/>
    </location>
</feature>
<feature type="transmembrane region" description="Helical" evidence="2">
    <location>
        <begin position="21"/>
        <end position="44"/>
    </location>
</feature>
<dbReference type="InterPro" id="IPR029787">
    <property type="entry name" value="Nucleotide_cyclase"/>
</dbReference>
<dbReference type="InterPro" id="IPR043128">
    <property type="entry name" value="Rev_trsase/Diguanyl_cyclase"/>
</dbReference>
<feature type="transmembrane region" description="Helical" evidence="2">
    <location>
        <begin position="303"/>
        <end position="328"/>
    </location>
</feature>
<organism evidence="4 5">
    <name type="scientific">Amycolatopsis roodepoortensis</name>
    <dbReference type="NCBI Taxonomy" id="700274"/>
    <lineage>
        <taxon>Bacteria</taxon>
        <taxon>Bacillati</taxon>
        <taxon>Actinomycetota</taxon>
        <taxon>Actinomycetes</taxon>
        <taxon>Pseudonocardiales</taxon>
        <taxon>Pseudonocardiaceae</taxon>
        <taxon>Amycolatopsis</taxon>
    </lineage>
</organism>
<keyword evidence="2" id="KW-1133">Transmembrane helix</keyword>
<feature type="transmembrane region" description="Helical" evidence="2">
    <location>
        <begin position="485"/>
        <end position="502"/>
    </location>
</feature>
<dbReference type="InterPro" id="IPR000160">
    <property type="entry name" value="GGDEF_dom"/>
</dbReference>
<feature type="transmembrane region" description="Helical" evidence="2">
    <location>
        <begin position="50"/>
        <end position="71"/>
    </location>
</feature>
<dbReference type="Pfam" id="PF00990">
    <property type="entry name" value="GGDEF"/>
    <property type="match status" value="1"/>
</dbReference>
<dbReference type="PROSITE" id="PS50887">
    <property type="entry name" value="GGDEF"/>
    <property type="match status" value="1"/>
</dbReference>
<keyword evidence="2" id="KW-0472">Membrane</keyword>
<evidence type="ECO:0000256" key="1">
    <source>
        <dbReference type="SAM" id="MobiDB-lite"/>
    </source>
</evidence>
<feature type="transmembrane region" description="Helical" evidence="2">
    <location>
        <begin position="673"/>
        <end position="703"/>
    </location>
</feature>
<dbReference type="RefSeq" id="WP_225949297.1">
    <property type="nucleotide sequence ID" value="NZ_JADBEJ010000004.1"/>
</dbReference>
<feature type="transmembrane region" description="Helical" evidence="2">
    <location>
        <begin position="212"/>
        <end position="230"/>
    </location>
</feature>
<dbReference type="Gene3D" id="3.30.70.270">
    <property type="match status" value="1"/>
</dbReference>
<gene>
    <name evidence="4" type="ORF">H4W30_002488</name>
</gene>
<name>A0ABR9L5P2_9PSEU</name>
<dbReference type="NCBIfam" id="TIGR00254">
    <property type="entry name" value="GGDEF"/>
    <property type="match status" value="1"/>
</dbReference>
<dbReference type="InterPro" id="IPR050469">
    <property type="entry name" value="Diguanylate_Cyclase"/>
</dbReference>
<dbReference type="InterPro" id="IPR036259">
    <property type="entry name" value="MFS_trans_sf"/>
</dbReference>
<sequence>MAERRRAGFAVPMRNPEFRALWVAELLSIGGDQIARVALSLLVFKETSSAALTALTYALTFIPSVLGGFLLSGLADRYPRRAILVVIDVVRAVLAAAMALPGLPLPVLWVCVAVLSAAAGPFKAAQSALLPQVLGREDFPAGLALRQFTGQVAQVVAFGSGGLVLTLIEPHLGMLVNAGSFVLSAVIILKGVSSRSVSRTDTEKEEPAQAPARTWLLLYALVLLVGVYVVPEGLAVPYGHALGISAFGIGLLLAADPLGSAIGAWLTMRFRLPATPLAALLFAVVAGLPLAACVFEPGVVASIVLWAASGAVSTAFLIQVQTVVVDLVPDARRGGVMGRMSTCLQCSQGVAILGGGLAAQQFGPFRAVAAAGAVAIGVAAAISVLWALTRSRRRAGSERGSANEDARDHQSLLVIDEPSSQRTDCLDGPPAENTPTTASAGGPPGDASDSSMQVRASNVTSEASSDTERIWNVTRWKLWSLQGRVITFVLAVEIVAVVFTLLLDGFTPVNRSDLFRFGVLVVLGLLSAEVTRAVEQMRRRFSDTPHVNMSSVWTLAAALLVTPALAAAIAVILYGHMWWRSWRRVSGMCLYRVVFSASSVVISCCSAIAVARWLPSVQALERIDDGALLGLVVVVVCYWLVNSALVAGVIALSPGKRSVGTLVGSWSENSLEFATLCVGVLVTLLMVWHPLALVFVMLPLYVLTRSVLVRQLEAAATTDRKTGLLNVETWKTLAENEVAKARHHHAPIGVLMIDVDKFKSVNDTFGHIAGDRVLREIAQTIVENVRSYDIAARFGGEEFVVLLPGADTTASVDIADRVCEAVRGMRFDDELGDLRLSVSIGVASYPEAGEALNDVLVAADNVLFAAKDAGRDRVRSLIPDPRRTASARAY</sequence>
<comment type="caution">
    <text evidence="4">The sequence shown here is derived from an EMBL/GenBank/DDBJ whole genome shotgun (WGS) entry which is preliminary data.</text>
</comment>
<accession>A0ABR9L5P2</accession>
<feature type="transmembrane region" description="Helical" evidence="2">
    <location>
        <begin position="242"/>
        <end position="265"/>
    </location>
</feature>